<organism evidence="1 2">
    <name type="scientific">Camelus bactrianus</name>
    <name type="common">Bactrian camel</name>
    <dbReference type="NCBI Taxonomy" id="9837"/>
    <lineage>
        <taxon>Eukaryota</taxon>
        <taxon>Metazoa</taxon>
        <taxon>Chordata</taxon>
        <taxon>Craniata</taxon>
        <taxon>Vertebrata</taxon>
        <taxon>Euteleostomi</taxon>
        <taxon>Mammalia</taxon>
        <taxon>Eutheria</taxon>
        <taxon>Laurasiatheria</taxon>
        <taxon>Artiodactyla</taxon>
        <taxon>Tylopoda</taxon>
        <taxon>Camelidae</taxon>
        <taxon>Camelus</taxon>
    </lineage>
</organism>
<protein>
    <submittedName>
        <fullName evidence="2">Proline-rich membrane anchor 1 isoform X1</fullName>
    </submittedName>
</protein>
<proteinExistence type="predicted"/>
<reference evidence="2" key="1">
    <citation type="submission" date="2025-08" db="UniProtKB">
        <authorList>
            <consortium name="RefSeq"/>
        </authorList>
    </citation>
    <scope>IDENTIFICATION</scope>
    <source>
        <tissue evidence="2">Blood</tissue>
    </source>
</reference>
<name>A0AC58QFY6_CAMBA</name>
<dbReference type="Proteomes" id="UP001732780">
    <property type="component" value="Chromosome 6"/>
</dbReference>
<accession>A0AC58QFY6</accession>
<dbReference type="RefSeq" id="XP_074221198.1">
    <property type="nucleotide sequence ID" value="XM_074365097.1"/>
</dbReference>
<gene>
    <name evidence="2" type="primary">PRIMA1</name>
</gene>
<sequence length="195" mass="20215">METRNHCSGAGGGGGERGRERSSGREAGEALAPLTSVFLFRALFISPPPATLRPERALLASDSSCCFPRAGVTGGESSGTPAPRAAARRHREGRGPGEGTRCRLQAARRRLSPPSASATAARPGPGRGVPPLPPRARPGEAGATVPCAPCERALLGAPAQPRRPKPRANFCFSARRSSPACEAPGRPRSRQGDAR</sequence>
<keyword evidence="1" id="KW-1185">Reference proteome</keyword>
<evidence type="ECO:0000313" key="1">
    <source>
        <dbReference type="Proteomes" id="UP001732780"/>
    </source>
</evidence>
<evidence type="ECO:0000313" key="2">
    <source>
        <dbReference type="RefSeq" id="XP_074221198.1"/>
    </source>
</evidence>